<dbReference type="InterPro" id="IPR005181">
    <property type="entry name" value="SASA"/>
</dbReference>
<evidence type="ECO:0000259" key="2">
    <source>
        <dbReference type="Pfam" id="PF03629"/>
    </source>
</evidence>
<protein>
    <recommendedName>
        <fullName evidence="2">Sialate O-acetylesterase domain-containing protein</fullName>
    </recommendedName>
</protein>
<organism evidence="3 4">
    <name type="scientific">Sorangium cellulosum</name>
    <name type="common">Polyangium cellulosum</name>
    <dbReference type="NCBI Taxonomy" id="56"/>
    <lineage>
        <taxon>Bacteria</taxon>
        <taxon>Pseudomonadati</taxon>
        <taxon>Myxococcota</taxon>
        <taxon>Polyangia</taxon>
        <taxon>Polyangiales</taxon>
        <taxon>Polyangiaceae</taxon>
        <taxon>Sorangium</taxon>
    </lineage>
</organism>
<keyword evidence="1" id="KW-0378">Hydrolase</keyword>
<dbReference type="Proteomes" id="UP000295781">
    <property type="component" value="Chromosome"/>
</dbReference>
<sequence>MLMGQSNMAGVADKQASDQNTDERLKVLGGCNQPAGQWNLANPPLSDCPGEKGWNLSTAVDPGIWFGKTLLEKLPEGDTIGLVATAESGESINTFISGGSHHQMILNKIAKAKTAENARFAGIIFHQGESDNGQSSWPGKVVQLYNEVKAAWGVDYDVPFILGELPAGGCCSGHNSLVHQAADMLPDGYWVSQQGTKVMDQYHFDHASVVLMGTRYGEKMIEALGW</sequence>
<evidence type="ECO:0000313" key="3">
    <source>
        <dbReference type="EMBL" id="AUX20482.1"/>
    </source>
</evidence>
<reference evidence="3 4" key="1">
    <citation type="submission" date="2015-09" db="EMBL/GenBank/DDBJ databases">
        <title>Sorangium comparison.</title>
        <authorList>
            <person name="Zaburannyi N."/>
            <person name="Bunk B."/>
            <person name="Overmann J."/>
            <person name="Mueller R."/>
        </authorList>
    </citation>
    <scope>NUCLEOTIDE SEQUENCE [LARGE SCALE GENOMIC DNA]</scope>
    <source>
        <strain evidence="3 4">So ceGT47</strain>
    </source>
</reference>
<gene>
    <name evidence="3" type="ORF">SOCEGT47_009540</name>
</gene>
<dbReference type="Gene3D" id="3.40.50.1110">
    <property type="entry name" value="SGNH hydrolase"/>
    <property type="match status" value="1"/>
</dbReference>
<evidence type="ECO:0000256" key="1">
    <source>
        <dbReference type="ARBA" id="ARBA00022801"/>
    </source>
</evidence>
<feature type="domain" description="Sialate O-acetylesterase" evidence="2">
    <location>
        <begin position="1"/>
        <end position="221"/>
    </location>
</feature>
<dbReference type="EMBL" id="CP012670">
    <property type="protein sequence ID" value="AUX20482.1"/>
    <property type="molecule type" value="Genomic_DNA"/>
</dbReference>
<name>A0A4V0NCV4_SORCE</name>
<evidence type="ECO:0000313" key="4">
    <source>
        <dbReference type="Proteomes" id="UP000295781"/>
    </source>
</evidence>
<dbReference type="AlphaFoldDB" id="A0A4V0NCV4"/>
<dbReference type="PANTHER" id="PTHR31988">
    <property type="entry name" value="ESTERASE, PUTATIVE (DUF303)-RELATED"/>
    <property type="match status" value="1"/>
</dbReference>
<proteinExistence type="predicted"/>
<dbReference type="SUPFAM" id="SSF52266">
    <property type="entry name" value="SGNH hydrolase"/>
    <property type="match status" value="1"/>
</dbReference>
<dbReference type="InterPro" id="IPR036514">
    <property type="entry name" value="SGNH_hydro_sf"/>
</dbReference>
<dbReference type="GO" id="GO:0016788">
    <property type="term" value="F:hydrolase activity, acting on ester bonds"/>
    <property type="evidence" value="ECO:0007669"/>
    <property type="project" value="UniProtKB-ARBA"/>
</dbReference>
<accession>A0A4V0NCV4</accession>
<dbReference type="PANTHER" id="PTHR31988:SF19">
    <property type="entry name" value="9-O-ACETYL-N-ACETYLNEURAMINIC ACID DEACETYLASE-RELATED"/>
    <property type="match status" value="1"/>
</dbReference>
<dbReference type="Pfam" id="PF03629">
    <property type="entry name" value="SASA"/>
    <property type="match status" value="1"/>
</dbReference>
<dbReference type="InterPro" id="IPR052940">
    <property type="entry name" value="Carb_Esterase_6"/>
</dbReference>